<keyword evidence="2" id="KW-1185">Reference proteome</keyword>
<accession>S0EX13</accession>
<dbReference type="KEGG" id="ccz:CCALI_02670"/>
<protein>
    <submittedName>
        <fullName evidence="1">Uncharacterized protein</fullName>
    </submittedName>
</protein>
<dbReference type="AlphaFoldDB" id="S0EX13"/>
<dbReference type="PATRIC" id="fig|1303518.3.peg.2772"/>
<evidence type="ECO:0000313" key="1">
    <source>
        <dbReference type="EMBL" id="CCW36460.1"/>
    </source>
</evidence>
<dbReference type="Gene3D" id="3.20.20.80">
    <property type="entry name" value="Glycosidases"/>
    <property type="match status" value="1"/>
</dbReference>
<gene>
    <name evidence="1" type="ORF">CCALI_02670</name>
</gene>
<dbReference type="eggNOG" id="COG3664">
    <property type="taxonomic scope" value="Bacteria"/>
</dbReference>
<proteinExistence type="predicted"/>
<dbReference type="EMBL" id="HF951689">
    <property type="protein sequence ID" value="CCW36460.1"/>
    <property type="molecule type" value="Genomic_DNA"/>
</dbReference>
<dbReference type="InterPro" id="IPR017853">
    <property type="entry name" value="GH"/>
</dbReference>
<dbReference type="HOGENOM" id="CLU_041131_0_0_0"/>
<dbReference type="SUPFAM" id="SSF51445">
    <property type="entry name" value="(Trans)glycosidases"/>
    <property type="match status" value="1"/>
</dbReference>
<reference evidence="2" key="1">
    <citation type="submission" date="2013-03" db="EMBL/GenBank/DDBJ databases">
        <title>Genome sequence of Chthonomonas calidirosea, the first sequenced genome from the Armatimonadetes phylum (formally candidate division OP10).</title>
        <authorList>
            <person name="Lee K.C.Y."/>
            <person name="Morgan X.C."/>
            <person name="Dunfield P.F."/>
            <person name="Tamas I."/>
            <person name="Houghton K.M."/>
            <person name="Vyssotski M."/>
            <person name="Ryan J.L.J."/>
            <person name="Lagutin K."/>
            <person name="McDonald I.R."/>
            <person name="Stott M.B."/>
        </authorList>
    </citation>
    <scope>NUCLEOTIDE SEQUENCE [LARGE SCALE GENOMIC DNA]</scope>
    <source>
        <strain evidence="2">DSM 23976 / ICMP 18418 / T49</strain>
    </source>
</reference>
<organism evidence="1 2">
    <name type="scientific">Chthonomonas calidirosea (strain DSM 23976 / ICMP 18418 / T49)</name>
    <dbReference type="NCBI Taxonomy" id="1303518"/>
    <lineage>
        <taxon>Bacteria</taxon>
        <taxon>Bacillati</taxon>
        <taxon>Armatimonadota</taxon>
        <taxon>Chthonomonadia</taxon>
        <taxon>Chthonomonadales</taxon>
        <taxon>Chthonomonadaceae</taxon>
        <taxon>Chthonomonas</taxon>
    </lineage>
</organism>
<dbReference type="Proteomes" id="UP000014227">
    <property type="component" value="Chromosome I"/>
</dbReference>
<name>S0EX13_CHTCT</name>
<dbReference type="InParanoid" id="S0EX13"/>
<evidence type="ECO:0000313" key="2">
    <source>
        <dbReference type="Proteomes" id="UP000014227"/>
    </source>
</evidence>
<dbReference type="STRING" id="454171.CP488_01421"/>
<sequence>MLLLRASPSSALRAEPAQWSEAFLESIGVCTHWTYNDTPYGYAYDQVKRLLIDSGIRHIRDGFSERITDLGQHGITTCLCVGPEASQKPDAMKVADIVQRIKAINAQQPSIDAVEGPNEPDLFWPRFHISYKGEGADRGTASIVKGVTAFMADLYFAVKSEPATAKLTVIGPSLGVTYDPGAGHPNPFPKASLTNYVDWGNFHPYCGGNPFSFPFPYDTLEKYYWQGDFPSSKLDEFPYAFRTYAPPFAPKPMAATETGYSTDRAGPSEAVHAKYMPRLFCENFRLGIQRSYSYEFIDEFNDPDGTNREAHFGLVRRDLTPKPAYYAVKNLITLLRDKRPHAGFKPSTLPLTIHVSPVKDYREPISGQVTNYDRTQYVHHLLLQKSDGQFWILLWHEIADEDASVTPPRPIQPPAMPTEVFLPSNFHKAVIYRPNNGIHGVESDIIKGHLSLAVPDELLVVQLFHH</sequence>